<dbReference type="OrthoDB" id="8611253at2"/>
<dbReference type="GO" id="GO:0016491">
    <property type="term" value="F:oxidoreductase activity"/>
    <property type="evidence" value="ECO:0007669"/>
    <property type="project" value="InterPro"/>
</dbReference>
<accession>A0A480B4Z2</accession>
<dbReference type="SUPFAM" id="SSF54909">
    <property type="entry name" value="Dimeric alpha+beta barrel"/>
    <property type="match status" value="1"/>
</dbReference>
<evidence type="ECO:0000313" key="2">
    <source>
        <dbReference type="EMBL" id="GCL66148.1"/>
    </source>
</evidence>
<evidence type="ECO:0000259" key="1">
    <source>
        <dbReference type="Pfam" id="PF07110"/>
    </source>
</evidence>
<dbReference type="InterPro" id="IPR011008">
    <property type="entry name" value="Dimeric_a/b-barrel"/>
</dbReference>
<protein>
    <recommendedName>
        <fullName evidence="1">EthD domain-containing protein</fullName>
    </recommendedName>
</protein>
<feature type="domain" description="EthD" evidence="1">
    <location>
        <begin position="12"/>
        <end position="107"/>
    </location>
</feature>
<dbReference type="Proteomes" id="UP000301751">
    <property type="component" value="Unassembled WGS sequence"/>
</dbReference>
<dbReference type="Pfam" id="PF07110">
    <property type="entry name" value="EthD"/>
    <property type="match status" value="1"/>
</dbReference>
<dbReference type="InterPro" id="IPR009799">
    <property type="entry name" value="EthD_dom"/>
</dbReference>
<reference evidence="3" key="1">
    <citation type="submission" date="2019-03" db="EMBL/GenBank/DDBJ databases">
        <title>Aquabacterium pictum sp.nov., the first bacteriochlorophyll a-containing freshwater bacterium in the genus Aquabacterium of the class Betaproteobacteria.</title>
        <authorList>
            <person name="Hirose S."/>
            <person name="Tank M."/>
            <person name="Hara E."/>
            <person name="Tamaki H."/>
            <person name="Takaichi S."/>
            <person name="Haruta S."/>
            <person name="Hanada S."/>
        </authorList>
    </citation>
    <scope>NUCLEOTIDE SEQUENCE [LARGE SCALE GENOMIC DNA]</scope>
    <source>
        <strain evidence="3">W35</strain>
    </source>
</reference>
<organism evidence="2 3">
    <name type="scientific">Pseudaquabacterium pictum</name>
    <dbReference type="NCBI Taxonomy" id="2315236"/>
    <lineage>
        <taxon>Bacteria</taxon>
        <taxon>Pseudomonadati</taxon>
        <taxon>Pseudomonadota</taxon>
        <taxon>Betaproteobacteria</taxon>
        <taxon>Burkholderiales</taxon>
        <taxon>Sphaerotilaceae</taxon>
        <taxon>Pseudaquabacterium</taxon>
    </lineage>
</organism>
<name>A0A480B4Z2_9BURK</name>
<dbReference type="EMBL" id="BJCL01000026">
    <property type="protein sequence ID" value="GCL66148.1"/>
    <property type="molecule type" value="Genomic_DNA"/>
</dbReference>
<gene>
    <name evidence="2" type="ORF">AQPW35_52290</name>
</gene>
<sequence>MIKLMFCLRRLPSLDRAAFQAYWRDHHAPLVARHAVAMRLRRYVQCHTVDDPVAASLAAARGSPPAFDGVAELWWDSLDDRAAARGDAARAAAVELLADERRFIDLSASPLFLVAEHGVLPGKAALQPLAGSPFQP</sequence>
<evidence type="ECO:0000313" key="3">
    <source>
        <dbReference type="Proteomes" id="UP000301751"/>
    </source>
</evidence>
<dbReference type="Gene3D" id="3.30.70.100">
    <property type="match status" value="1"/>
</dbReference>
<comment type="caution">
    <text evidence="2">The sequence shown here is derived from an EMBL/GenBank/DDBJ whole genome shotgun (WGS) entry which is preliminary data.</text>
</comment>
<proteinExistence type="predicted"/>
<dbReference type="NCBIfam" id="TIGR02118">
    <property type="entry name" value="EthD family reductase"/>
    <property type="match status" value="1"/>
</dbReference>
<dbReference type="AlphaFoldDB" id="A0A480B4Z2"/>
<keyword evidence="3" id="KW-1185">Reference proteome</keyword>